<keyword evidence="1" id="KW-0223">Dioxygenase</keyword>
<comment type="caution">
    <text evidence="1">The sequence shown here is derived from an EMBL/GenBank/DDBJ whole genome shotgun (WGS) entry which is preliminary data.</text>
</comment>
<dbReference type="SUPFAM" id="SSF51197">
    <property type="entry name" value="Clavaminate synthase-like"/>
    <property type="match status" value="1"/>
</dbReference>
<evidence type="ECO:0000313" key="1">
    <source>
        <dbReference type="EMBL" id="MCH6171066.1"/>
    </source>
</evidence>
<protein>
    <submittedName>
        <fullName evidence="1">Phytanoyl-CoA dioxygenase family protein</fullName>
    </submittedName>
</protein>
<name>A0ABS9TS59_9PSEU</name>
<evidence type="ECO:0000313" key="2">
    <source>
        <dbReference type="Proteomes" id="UP001299970"/>
    </source>
</evidence>
<sequence>MPRTTHATRGRLTVEDCRIEDLAALVGEPTDPCRYPHATTVEQGVVVYDGAGLLTAAATEAGRWDVRAELVDAFTDGPGVVVVRGAYPDRGVVDRATAVFEELIAGQRAAGTVAGDHFAPPGANDRVWNALEKLALRAPEVFVDYYANDVLALVAEAWLGPGYQVTSQINLVNPGGTAQVGHRDYHLGFLPGTTIEQYPAHVHRLSPVLTLQGAVAHSDMPVESGPTLYLPHSQKYEPGYLATNLPDFRMFFEAHNVQLPLSTGDAAFFNPAVIHGAGHNRSADVRRMANLLQISSAFGRAMESVDREAMCLALYPTLRIRGADATGNAIAAAAEGYAFPTNLDRDPPVDGLAPLSQADLVRRAVAQRWADDTFRAELAAWSERRRTA</sequence>
<accession>A0ABS9TS59</accession>
<dbReference type="EMBL" id="JAKXMK010000039">
    <property type="protein sequence ID" value="MCH6171066.1"/>
    <property type="molecule type" value="Genomic_DNA"/>
</dbReference>
<dbReference type="Pfam" id="PF05721">
    <property type="entry name" value="PhyH"/>
    <property type="match status" value="1"/>
</dbReference>
<dbReference type="Proteomes" id="UP001299970">
    <property type="component" value="Unassembled WGS sequence"/>
</dbReference>
<dbReference type="PANTHER" id="PTHR21308:SF8">
    <property type="entry name" value="PHYTANOYL-COA DIOXYGENASE FAMILY PROTEIN (AFU_ORTHOLOGUE AFUA_2G09620)"/>
    <property type="match status" value="1"/>
</dbReference>
<gene>
    <name evidence="1" type="ORF">MMF94_35640</name>
</gene>
<organism evidence="1 2">
    <name type="scientific">Pseudonocardia alaniniphila</name>
    <dbReference type="NCBI Taxonomy" id="75291"/>
    <lineage>
        <taxon>Bacteria</taxon>
        <taxon>Bacillati</taxon>
        <taxon>Actinomycetota</taxon>
        <taxon>Actinomycetes</taxon>
        <taxon>Pseudonocardiales</taxon>
        <taxon>Pseudonocardiaceae</taxon>
        <taxon>Pseudonocardia</taxon>
    </lineage>
</organism>
<keyword evidence="1" id="KW-0560">Oxidoreductase</keyword>
<dbReference type="Gene3D" id="2.60.120.620">
    <property type="entry name" value="q2cbj1_9rhob like domain"/>
    <property type="match status" value="1"/>
</dbReference>
<dbReference type="RefSeq" id="WP_241041871.1">
    <property type="nucleotide sequence ID" value="NZ_BAAAJF010000069.1"/>
</dbReference>
<keyword evidence="2" id="KW-1185">Reference proteome</keyword>
<dbReference type="InterPro" id="IPR047128">
    <property type="entry name" value="PhyH"/>
</dbReference>
<dbReference type="PANTHER" id="PTHR21308">
    <property type="entry name" value="PHYTANOYL-COA ALPHA-HYDROXYLASE"/>
    <property type="match status" value="1"/>
</dbReference>
<proteinExistence type="predicted"/>
<dbReference type="InterPro" id="IPR008775">
    <property type="entry name" value="Phytyl_CoA_dOase-like"/>
</dbReference>
<reference evidence="1 2" key="1">
    <citation type="submission" date="2022-03" db="EMBL/GenBank/DDBJ databases">
        <title>Pseudonocardia alaer sp. nov., a novel actinomycete isolated from reed forest soil.</title>
        <authorList>
            <person name="Wang L."/>
        </authorList>
    </citation>
    <scope>NUCLEOTIDE SEQUENCE [LARGE SCALE GENOMIC DNA]</scope>
    <source>
        <strain evidence="1 2">Y-16303</strain>
    </source>
</reference>
<dbReference type="GO" id="GO:0051213">
    <property type="term" value="F:dioxygenase activity"/>
    <property type="evidence" value="ECO:0007669"/>
    <property type="project" value="UniProtKB-KW"/>
</dbReference>